<dbReference type="Pfam" id="PF01336">
    <property type="entry name" value="tRNA_anti-codon"/>
    <property type="match status" value="1"/>
</dbReference>
<dbReference type="SMART" id="SM00471">
    <property type="entry name" value="HDc"/>
    <property type="match status" value="1"/>
</dbReference>
<dbReference type="NCBIfam" id="TIGR00277">
    <property type="entry name" value="HDIG"/>
    <property type="match status" value="1"/>
</dbReference>
<evidence type="ECO:0000259" key="3">
    <source>
        <dbReference type="SMART" id="SM00471"/>
    </source>
</evidence>
<dbReference type="Proteomes" id="UP000007073">
    <property type="component" value="Chromosome"/>
</dbReference>
<name>Q39S81_GEOMG</name>
<dbReference type="InterPro" id="IPR004365">
    <property type="entry name" value="NA-bd_OB_tRNA"/>
</dbReference>
<dbReference type="InterPro" id="IPR003607">
    <property type="entry name" value="HD/PDEase_dom"/>
</dbReference>
<dbReference type="HOGENOM" id="CLU_056349_2_0_7"/>
<dbReference type="AlphaFoldDB" id="Q39S81"/>
<keyword evidence="4" id="KW-0269">Exonuclease</keyword>
<keyword evidence="4" id="KW-0540">Nuclease</keyword>
<evidence type="ECO:0000313" key="4">
    <source>
        <dbReference type="EMBL" id="ABB32893.1"/>
    </source>
</evidence>
<protein>
    <submittedName>
        <fullName evidence="4">3'-to-5' exonuclease YhaM</fullName>
    </submittedName>
</protein>
<gene>
    <name evidence="4" type="primary">yhaM</name>
    <name evidence="4" type="ordered locus">Gmet_2675</name>
</gene>
<dbReference type="CDD" id="cd04492">
    <property type="entry name" value="YhaM_OBF_like"/>
    <property type="match status" value="1"/>
</dbReference>
<dbReference type="CDD" id="cd00077">
    <property type="entry name" value="HDc"/>
    <property type="match status" value="1"/>
</dbReference>
<dbReference type="eggNOG" id="COG3481">
    <property type="taxonomic scope" value="Bacteria"/>
</dbReference>
<organism evidence="4 5">
    <name type="scientific">Geobacter metallireducens (strain ATCC 53774 / DSM 7210 / GS-15)</name>
    <dbReference type="NCBI Taxonomy" id="269799"/>
    <lineage>
        <taxon>Bacteria</taxon>
        <taxon>Pseudomonadati</taxon>
        <taxon>Thermodesulfobacteriota</taxon>
        <taxon>Desulfuromonadia</taxon>
        <taxon>Geobacterales</taxon>
        <taxon>Geobacteraceae</taxon>
        <taxon>Geobacter</taxon>
    </lineage>
</organism>
<dbReference type="GO" id="GO:0004527">
    <property type="term" value="F:exonuclease activity"/>
    <property type="evidence" value="ECO:0007669"/>
    <property type="project" value="UniProtKB-KW"/>
</dbReference>
<feature type="domain" description="HD/PDEase" evidence="3">
    <location>
        <begin position="158"/>
        <end position="291"/>
    </location>
</feature>
<keyword evidence="5" id="KW-1185">Reference proteome</keyword>
<evidence type="ECO:0000256" key="1">
    <source>
        <dbReference type="ARBA" id="ARBA00022801"/>
    </source>
</evidence>
<proteinExistence type="predicted"/>
<feature type="region of interest" description="Disordered" evidence="2">
    <location>
        <begin position="323"/>
        <end position="384"/>
    </location>
</feature>
<dbReference type="STRING" id="269799.Gmet_2675"/>
<dbReference type="PANTHER" id="PTHR37294">
    <property type="entry name" value="3'-5' EXORIBONUCLEASE YHAM"/>
    <property type="match status" value="1"/>
</dbReference>
<dbReference type="EMBL" id="CP000148">
    <property type="protein sequence ID" value="ABB32893.1"/>
    <property type="molecule type" value="Genomic_DNA"/>
</dbReference>
<dbReference type="InterPro" id="IPR006675">
    <property type="entry name" value="HDIG_dom"/>
</dbReference>
<evidence type="ECO:0000313" key="5">
    <source>
        <dbReference type="Proteomes" id="UP000007073"/>
    </source>
</evidence>
<sequence length="384" mass="43270">MNKVYVSSIKDRDQLESVFLVKDKIMAMAKNGKPYMTLKLMDKTGEIEGRVWDNVDELSAIFDRDDFVAIRCKASVYLGKMQLIISELVRVPDDRVQLADFLPESDRPVGEMEQELAVLLASFTDPHLKSLMDAFFGDAELMALYRIAPAAKGMHHVYLGGLLEHSLAVARLVDTIIPLYGGLNRDLLVAGALLHDVGKVREMTYQRSFDYTDEGKLLGHITIGVEMVQERIAAIPGFPTELAMLLKHMLLSHHGQYEYGSPKRPKTVEATILNYLDDLDSKINGIRTHIRKEAESQSRWSSYHRLYDRYFYKENYSCGEEYDEAAEAEAEGAAPEPPAQQPATAPESPAAPAPHPRGEEQKKKGFHNNPFEQLQGKNLDLFNQ</sequence>
<dbReference type="Pfam" id="PF01966">
    <property type="entry name" value="HD"/>
    <property type="match status" value="1"/>
</dbReference>
<keyword evidence="1" id="KW-0378">Hydrolase</keyword>
<evidence type="ECO:0000256" key="2">
    <source>
        <dbReference type="SAM" id="MobiDB-lite"/>
    </source>
</evidence>
<dbReference type="InterPro" id="IPR006674">
    <property type="entry name" value="HD_domain"/>
</dbReference>
<dbReference type="GO" id="GO:0003676">
    <property type="term" value="F:nucleic acid binding"/>
    <property type="evidence" value="ECO:0007669"/>
    <property type="project" value="InterPro"/>
</dbReference>
<dbReference type="Gene3D" id="1.10.3210.10">
    <property type="entry name" value="Hypothetical protein af1432"/>
    <property type="match status" value="1"/>
</dbReference>
<accession>Q39S81</accession>
<reference evidence="4 5" key="1">
    <citation type="submission" date="2005-10" db="EMBL/GenBank/DDBJ databases">
        <title>Complete sequence of Geobacter metallireducens GS-15.</title>
        <authorList>
            <consortium name="US DOE Joint Genome Institute"/>
            <person name="Copeland A."/>
            <person name="Lucas S."/>
            <person name="Lapidus A."/>
            <person name="Barry K."/>
            <person name="Detter J.C."/>
            <person name="Glavina T."/>
            <person name="Hammon N."/>
            <person name="Israni S."/>
            <person name="Pitluck S."/>
            <person name="Di Bartolo G."/>
            <person name="Chain P."/>
            <person name="Schmutz J."/>
            <person name="Larimer F."/>
            <person name="Land M."/>
            <person name="Kyrpides N."/>
            <person name="Ivanova N."/>
            <person name="Richardson P."/>
        </authorList>
    </citation>
    <scope>NUCLEOTIDE SEQUENCE [LARGE SCALE GENOMIC DNA]</scope>
    <source>
        <strain evidence="5">ATCC 53774 / DSM 7210 / GS-15</strain>
    </source>
</reference>
<feature type="compositionally biased region" description="Polar residues" evidence="2">
    <location>
        <begin position="370"/>
        <end position="384"/>
    </location>
</feature>
<dbReference type="KEGG" id="gme:Gmet_2675"/>
<reference evidence="4 5" key="2">
    <citation type="journal article" date="2009" name="BMC Microbiol.">
        <title>The genome sequence of Geobacter metallireducens: features of metabolism, physiology and regulation common and dissimilar to Geobacter sulfurreducens.</title>
        <authorList>
            <person name="Aklujkar M."/>
            <person name="Krushkal J."/>
            <person name="DiBartolo G."/>
            <person name="Lapidus A."/>
            <person name="Land M.L."/>
            <person name="Lovley D.R."/>
        </authorList>
    </citation>
    <scope>NUCLEOTIDE SEQUENCE [LARGE SCALE GENOMIC DNA]</scope>
    <source>
        <strain evidence="5">ATCC 53774 / DSM 7210 / GS-15</strain>
    </source>
</reference>
<dbReference type="PANTHER" id="PTHR37294:SF1">
    <property type="entry name" value="3'-5' EXORIBONUCLEASE YHAM"/>
    <property type="match status" value="1"/>
</dbReference>
<dbReference type="InterPro" id="IPR050798">
    <property type="entry name" value="YhaM_exoribonuc/phosphodiest"/>
</dbReference>
<dbReference type="SUPFAM" id="SSF109604">
    <property type="entry name" value="HD-domain/PDEase-like"/>
    <property type="match status" value="1"/>
</dbReference>
<dbReference type="RefSeq" id="WP_004511786.1">
    <property type="nucleotide sequence ID" value="NC_007517.1"/>
</dbReference>
<dbReference type="GO" id="GO:0031125">
    <property type="term" value="P:rRNA 3'-end processing"/>
    <property type="evidence" value="ECO:0007669"/>
    <property type="project" value="TreeGrafter"/>
</dbReference>